<evidence type="ECO:0000313" key="1">
    <source>
        <dbReference type="EMBL" id="PEN47983.1"/>
    </source>
</evidence>
<gene>
    <name evidence="1" type="ORF">CN596_26665</name>
    <name evidence="2" type="ORF">CON73_18105</name>
</gene>
<dbReference type="EMBL" id="NUAJ01000038">
    <property type="protein sequence ID" value="PEN47983.1"/>
    <property type="molecule type" value="Genomic_DNA"/>
</dbReference>
<reference evidence="1 3" key="1">
    <citation type="submission" date="2017-09" db="EMBL/GenBank/DDBJ databases">
        <title>Large-scale bioinformatics analysis of Bacillus genomes uncovers conserved roles of natural products in bacterial physiology.</title>
        <authorList>
            <consortium name="Agbiome Team Llc"/>
            <person name="Bleich R.M."/>
            <person name="Kirk G.J."/>
            <person name="Santa Maria K.C."/>
            <person name="Allen S.E."/>
            <person name="Farag S."/>
            <person name="Shank E.A."/>
            <person name="Bowers A."/>
        </authorList>
    </citation>
    <scope>NUCLEOTIDE SEQUENCE [LARGE SCALE GENOMIC DNA]</scope>
    <source>
        <strain evidence="1 3">AFS027958</strain>
    </source>
</reference>
<name>A0A2B7VY06_9BACI</name>
<proteinExistence type="predicted"/>
<reference evidence="2 4" key="2">
    <citation type="submission" date="2017-09" db="EMBL/GenBank/DDBJ databases">
        <title>Large-scale bioinformatics analysis of Bacillus genomes uncovers conserved roles of natural products in bacterial physiology.</title>
        <authorList>
            <consortium name="Agbiome Team Llc"/>
            <person name="Bleich R.M."/>
            <person name="Grubbs K.J."/>
            <person name="Santa Maria K.C."/>
            <person name="Allen S.E."/>
            <person name="Farag S."/>
            <person name="Shank E.A."/>
            <person name="Bowers A."/>
        </authorList>
    </citation>
    <scope>NUCLEOTIDE SEQUENCE [LARGE SCALE GENOMIC DNA]</scope>
    <source>
        <strain evidence="2 4">AFS094862</strain>
    </source>
</reference>
<organism evidence="2 4">
    <name type="scientific">Bacillus toyonensis</name>
    <dbReference type="NCBI Taxonomy" id="155322"/>
    <lineage>
        <taxon>Bacteria</taxon>
        <taxon>Bacillati</taxon>
        <taxon>Bacillota</taxon>
        <taxon>Bacilli</taxon>
        <taxon>Bacillales</taxon>
        <taxon>Bacillaceae</taxon>
        <taxon>Bacillus</taxon>
        <taxon>Bacillus cereus group</taxon>
    </lineage>
</organism>
<evidence type="ECO:0000313" key="3">
    <source>
        <dbReference type="Proteomes" id="UP000220934"/>
    </source>
</evidence>
<dbReference type="RefSeq" id="WP_002106736.1">
    <property type="nucleotide sequence ID" value="NZ_JH804625.1"/>
</dbReference>
<dbReference type="EMBL" id="NVOI01000069">
    <property type="protein sequence ID" value="PGG89241.1"/>
    <property type="molecule type" value="Genomic_DNA"/>
</dbReference>
<dbReference type="AlphaFoldDB" id="A0A2B7VY06"/>
<evidence type="ECO:0000313" key="4">
    <source>
        <dbReference type="Proteomes" id="UP000225320"/>
    </source>
</evidence>
<evidence type="ECO:0000313" key="2">
    <source>
        <dbReference type="EMBL" id="PGG89241.1"/>
    </source>
</evidence>
<dbReference type="Proteomes" id="UP000225320">
    <property type="component" value="Unassembled WGS sequence"/>
</dbReference>
<accession>A0A2B7VY06</accession>
<comment type="caution">
    <text evidence="2">The sequence shown here is derived from an EMBL/GenBank/DDBJ whole genome shotgun (WGS) entry which is preliminary data.</text>
</comment>
<sequence>MIHHPTKREGYLLEHTRSIPDYFRKVWHHQMEIADLFWRDMFICIEKYQYKVKKSYEETVIETTEYKVTIGSIPTNSESNSNFVWYINGITQEKLQELATIVQNFTEDTIQLYNHGVEKEIR</sequence>
<protein>
    <submittedName>
        <fullName evidence="2">Uncharacterized protein</fullName>
    </submittedName>
</protein>
<dbReference type="Proteomes" id="UP000220934">
    <property type="component" value="Unassembled WGS sequence"/>
</dbReference>